<feature type="region of interest" description="Disordered" evidence="1">
    <location>
        <begin position="165"/>
        <end position="194"/>
    </location>
</feature>
<reference evidence="3" key="2">
    <citation type="submission" date="2015-01" db="EMBL/GenBank/DDBJ databases">
        <title>Evolutionary Origins and Diversification of the Mycorrhizal Mutualists.</title>
        <authorList>
            <consortium name="DOE Joint Genome Institute"/>
            <consortium name="Mycorrhizal Genomics Consortium"/>
            <person name="Kohler A."/>
            <person name="Kuo A."/>
            <person name="Nagy L.G."/>
            <person name="Floudas D."/>
            <person name="Copeland A."/>
            <person name="Barry K.W."/>
            <person name="Cichocki N."/>
            <person name="Veneault-Fourrey C."/>
            <person name="LaButti K."/>
            <person name="Lindquist E.A."/>
            <person name="Lipzen A."/>
            <person name="Lundell T."/>
            <person name="Morin E."/>
            <person name="Murat C."/>
            <person name="Riley R."/>
            <person name="Ohm R."/>
            <person name="Sun H."/>
            <person name="Tunlid A."/>
            <person name="Henrissat B."/>
            <person name="Grigoriev I.V."/>
            <person name="Hibbett D.S."/>
            <person name="Martin F."/>
        </authorList>
    </citation>
    <scope>NUCLEOTIDE SEQUENCE [LARGE SCALE GENOMIC DNA]</scope>
    <source>
        <strain evidence="3">LaAM-08-1</strain>
    </source>
</reference>
<dbReference type="AlphaFoldDB" id="A0A0C9WXT2"/>
<sequence length="216" mass="23984">MSKFLEWRISTQLRLPLPTQQSLAYDDVEHPPGVGLPSYARLLPTANPSFVNPKRSTSPPPLPVYQRATVRWRSCMLRCLYARPPPSLMARVRQFTIPPPTKAPPIPIVASPPSVYQWGTNVEPKGVIGSHSPGVTPVHDHPPHRPTFLLRQKGVLRVVHRAKGRTLATQGKSSPWPRPAHAIQPQTPPPVDTHRDHANPTVSGIQVEAQYVLRLS</sequence>
<gene>
    <name evidence="2" type="ORF">K443DRAFT_9831</name>
</gene>
<dbReference type="HOGENOM" id="CLU_1277792_0_0_1"/>
<dbReference type="EMBL" id="KN838690">
    <property type="protein sequence ID" value="KIJ97565.1"/>
    <property type="molecule type" value="Genomic_DNA"/>
</dbReference>
<organism evidence="2 3">
    <name type="scientific">Laccaria amethystina LaAM-08-1</name>
    <dbReference type="NCBI Taxonomy" id="1095629"/>
    <lineage>
        <taxon>Eukaryota</taxon>
        <taxon>Fungi</taxon>
        <taxon>Dikarya</taxon>
        <taxon>Basidiomycota</taxon>
        <taxon>Agaricomycotina</taxon>
        <taxon>Agaricomycetes</taxon>
        <taxon>Agaricomycetidae</taxon>
        <taxon>Agaricales</taxon>
        <taxon>Agaricineae</taxon>
        <taxon>Hydnangiaceae</taxon>
        <taxon>Laccaria</taxon>
    </lineage>
</organism>
<name>A0A0C9WXT2_9AGAR</name>
<dbReference type="Proteomes" id="UP000054477">
    <property type="component" value="Unassembled WGS sequence"/>
</dbReference>
<accession>A0A0C9WXT2</accession>
<evidence type="ECO:0000313" key="2">
    <source>
        <dbReference type="EMBL" id="KIJ97565.1"/>
    </source>
</evidence>
<keyword evidence="3" id="KW-1185">Reference proteome</keyword>
<protein>
    <submittedName>
        <fullName evidence="2">Uncharacterized protein</fullName>
    </submittedName>
</protein>
<evidence type="ECO:0000256" key="1">
    <source>
        <dbReference type="SAM" id="MobiDB-lite"/>
    </source>
</evidence>
<reference evidence="2 3" key="1">
    <citation type="submission" date="2014-04" db="EMBL/GenBank/DDBJ databases">
        <authorList>
            <consortium name="DOE Joint Genome Institute"/>
            <person name="Kuo A."/>
            <person name="Kohler A."/>
            <person name="Nagy L.G."/>
            <person name="Floudas D."/>
            <person name="Copeland A."/>
            <person name="Barry K.W."/>
            <person name="Cichocki N."/>
            <person name="Veneault-Fourrey C."/>
            <person name="LaButti K."/>
            <person name="Lindquist E.A."/>
            <person name="Lipzen A."/>
            <person name="Lundell T."/>
            <person name="Morin E."/>
            <person name="Murat C."/>
            <person name="Sun H."/>
            <person name="Tunlid A."/>
            <person name="Henrissat B."/>
            <person name="Grigoriev I.V."/>
            <person name="Hibbett D.S."/>
            <person name="Martin F."/>
            <person name="Nordberg H.P."/>
            <person name="Cantor M.N."/>
            <person name="Hua S.X."/>
        </authorList>
    </citation>
    <scope>NUCLEOTIDE SEQUENCE [LARGE SCALE GENOMIC DNA]</scope>
    <source>
        <strain evidence="2 3">LaAM-08-1</strain>
    </source>
</reference>
<evidence type="ECO:0000313" key="3">
    <source>
        <dbReference type="Proteomes" id="UP000054477"/>
    </source>
</evidence>
<proteinExistence type="predicted"/>